<keyword evidence="2" id="KW-0812">Transmembrane</keyword>
<comment type="subcellular location">
    <subcellularLocation>
        <location evidence="1">Membrane</location>
    </subcellularLocation>
</comment>
<keyword evidence="3" id="KW-0001">2Fe-2S</keyword>
<name>A0A8E6B465_9BACT</name>
<evidence type="ECO:0000256" key="8">
    <source>
        <dbReference type="ARBA" id="ARBA00023014"/>
    </source>
</evidence>
<dbReference type="GO" id="GO:0051213">
    <property type="term" value="F:dioxygenase activity"/>
    <property type="evidence" value="ECO:0007669"/>
    <property type="project" value="UniProtKB-KW"/>
</dbReference>
<gene>
    <name evidence="11" type="ORF">KIH39_22670</name>
</gene>
<evidence type="ECO:0000256" key="5">
    <source>
        <dbReference type="ARBA" id="ARBA00022989"/>
    </source>
</evidence>
<keyword evidence="9" id="KW-0472">Membrane</keyword>
<dbReference type="SUPFAM" id="SSF50022">
    <property type="entry name" value="ISP domain"/>
    <property type="match status" value="1"/>
</dbReference>
<dbReference type="Pfam" id="PF19112">
    <property type="entry name" value="VanA_C"/>
    <property type="match status" value="1"/>
</dbReference>
<dbReference type="RefSeq" id="WP_213495691.1">
    <property type="nucleotide sequence ID" value="NZ_CP074694.1"/>
</dbReference>
<evidence type="ECO:0000313" key="11">
    <source>
        <dbReference type="EMBL" id="QVL31618.1"/>
    </source>
</evidence>
<dbReference type="PANTHER" id="PTHR21266">
    <property type="entry name" value="IRON-SULFUR DOMAIN CONTAINING PROTEIN"/>
    <property type="match status" value="1"/>
</dbReference>
<evidence type="ECO:0000256" key="7">
    <source>
        <dbReference type="ARBA" id="ARBA00023004"/>
    </source>
</evidence>
<dbReference type="KEGG" id="tsph:KIH39_22670"/>
<accession>A0A8E6B465</accession>
<protein>
    <submittedName>
        <fullName evidence="11">Aromatic ring-hydroxylating dioxygenase subunit alpha</fullName>
    </submittedName>
</protein>
<keyword evidence="6" id="KW-0560">Oxidoreductase</keyword>
<dbReference type="InterPro" id="IPR044043">
    <property type="entry name" value="VanA_C_cat"/>
</dbReference>
<dbReference type="PROSITE" id="PS51296">
    <property type="entry name" value="RIESKE"/>
    <property type="match status" value="1"/>
</dbReference>
<dbReference type="Pfam" id="PF00355">
    <property type="entry name" value="Rieske"/>
    <property type="match status" value="1"/>
</dbReference>
<dbReference type="InterPro" id="IPR036922">
    <property type="entry name" value="Rieske_2Fe-2S_sf"/>
</dbReference>
<evidence type="ECO:0000256" key="4">
    <source>
        <dbReference type="ARBA" id="ARBA00022723"/>
    </source>
</evidence>
<reference evidence="11" key="1">
    <citation type="submission" date="2021-05" db="EMBL/GenBank/DDBJ databases">
        <title>Complete genome sequence of the cellulolytic planctomycete Telmatocola sphagniphila SP2T and characterization of the first cellulase from planctomycetes.</title>
        <authorList>
            <person name="Rakitin A.L."/>
            <person name="Beletsky A.V."/>
            <person name="Naumoff D.G."/>
            <person name="Kulichevskaya I.S."/>
            <person name="Mardanov A.V."/>
            <person name="Ravin N.V."/>
            <person name="Dedysh S.N."/>
        </authorList>
    </citation>
    <scope>NUCLEOTIDE SEQUENCE</scope>
    <source>
        <strain evidence="11">SP2T</strain>
    </source>
</reference>
<proteinExistence type="predicted"/>
<keyword evidence="7" id="KW-0408">Iron</keyword>
<evidence type="ECO:0000256" key="3">
    <source>
        <dbReference type="ARBA" id="ARBA00022714"/>
    </source>
</evidence>
<dbReference type="Gene3D" id="2.102.10.10">
    <property type="entry name" value="Rieske [2Fe-2S] iron-sulphur domain"/>
    <property type="match status" value="1"/>
</dbReference>
<sequence>MRTVTFPTLHGYWSPITAASRLKAGKPLGLVLDGVPVVAFRDEKGQARALVDRCPHRSVKLSIGTMPGDGTIQCSFHGWRFGGDGVCRHIPLNPEAKLSAVRAQAMACEEREGLLWLYAGEAENAPPPVMPPPLGEGWFGSVVERDWPVHWSRGVQTALDVAHVPFVHPWSIGAAFGRALGKMPNAQLGHKLEQRPDGGFHMDWWVETGPGVASPDVGWVAFHPPHAMSLGIPQKRPGRKSLLFIWVVPLSENTSRNIVVARRNFGKFSLLPRIYDLLTPVILAEDRRNKITCWPSEVPAGGEVSMPSDAPSIAFQRWYRGWVSERTSIKQVDRP</sequence>
<dbReference type="GO" id="GO:0005737">
    <property type="term" value="C:cytoplasm"/>
    <property type="evidence" value="ECO:0007669"/>
    <property type="project" value="TreeGrafter"/>
</dbReference>
<evidence type="ECO:0000256" key="2">
    <source>
        <dbReference type="ARBA" id="ARBA00022692"/>
    </source>
</evidence>
<keyword evidence="12" id="KW-1185">Reference proteome</keyword>
<keyword evidence="4" id="KW-0479">Metal-binding</keyword>
<evidence type="ECO:0000256" key="9">
    <source>
        <dbReference type="ARBA" id="ARBA00023136"/>
    </source>
</evidence>
<evidence type="ECO:0000256" key="1">
    <source>
        <dbReference type="ARBA" id="ARBA00004370"/>
    </source>
</evidence>
<evidence type="ECO:0000256" key="6">
    <source>
        <dbReference type="ARBA" id="ARBA00023002"/>
    </source>
</evidence>
<dbReference type="InterPro" id="IPR017941">
    <property type="entry name" value="Rieske_2Fe-2S"/>
</dbReference>
<organism evidence="11 12">
    <name type="scientific">Telmatocola sphagniphila</name>
    <dbReference type="NCBI Taxonomy" id="1123043"/>
    <lineage>
        <taxon>Bacteria</taxon>
        <taxon>Pseudomonadati</taxon>
        <taxon>Planctomycetota</taxon>
        <taxon>Planctomycetia</taxon>
        <taxon>Gemmatales</taxon>
        <taxon>Gemmataceae</taxon>
    </lineage>
</organism>
<dbReference type="GO" id="GO:0016020">
    <property type="term" value="C:membrane"/>
    <property type="evidence" value="ECO:0007669"/>
    <property type="project" value="UniProtKB-SubCell"/>
</dbReference>
<dbReference type="Gene3D" id="3.90.380.10">
    <property type="entry name" value="Naphthalene 1,2-dioxygenase Alpha Subunit, Chain A, domain 1"/>
    <property type="match status" value="1"/>
</dbReference>
<keyword evidence="8" id="KW-0411">Iron-sulfur</keyword>
<dbReference type="InterPro" id="IPR050584">
    <property type="entry name" value="Cholesterol_7-desaturase"/>
</dbReference>
<evidence type="ECO:0000259" key="10">
    <source>
        <dbReference type="PROSITE" id="PS51296"/>
    </source>
</evidence>
<keyword evidence="11" id="KW-0223">Dioxygenase</keyword>
<dbReference type="GO" id="GO:0046872">
    <property type="term" value="F:metal ion binding"/>
    <property type="evidence" value="ECO:0007669"/>
    <property type="project" value="UniProtKB-KW"/>
</dbReference>
<dbReference type="Proteomes" id="UP000676194">
    <property type="component" value="Chromosome"/>
</dbReference>
<dbReference type="PANTHER" id="PTHR21266:SF32">
    <property type="entry name" value="CHOLESTEROL 7-DESATURASE NVD"/>
    <property type="match status" value="1"/>
</dbReference>
<evidence type="ECO:0000313" key="12">
    <source>
        <dbReference type="Proteomes" id="UP000676194"/>
    </source>
</evidence>
<dbReference type="SUPFAM" id="SSF55961">
    <property type="entry name" value="Bet v1-like"/>
    <property type="match status" value="1"/>
</dbReference>
<keyword evidence="5" id="KW-1133">Transmembrane helix</keyword>
<dbReference type="EMBL" id="CP074694">
    <property type="protein sequence ID" value="QVL31618.1"/>
    <property type="molecule type" value="Genomic_DNA"/>
</dbReference>
<feature type="domain" description="Rieske" evidence="10">
    <location>
        <begin position="14"/>
        <end position="117"/>
    </location>
</feature>
<dbReference type="AlphaFoldDB" id="A0A8E6B465"/>
<dbReference type="GO" id="GO:0051537">
    <property type="term" value="F:2 iron, 2 sulfur cluster binding"/>
    <property type="evidence" value="ECO:0007669"/>
    <property type="project" value="UniProtKB-KW"/>
</dbReference>